<dbReference type="FunFam" id="3.30.160.60:FF:000358">
    <property type="entry name" value="zinc finger protein 24"/>
    <property type="match status" value="1"/>
</dbReference>
<dbReference type="PANTHER" id="PTHR14003:SF20">
    <property type="entry name" value="FINGER DOMAIN PROTEIN, PUTATIVE (AFU_ORTHOLOGUE AFUA_4G10380)-RELATED"/>
    <property type="match status" value="1"/>
</dbReference>
<reference evidence="11" key="1">
    <citation type="submission" date="2020-12" db="EMBL/GenBank/DDBJ databases">
        <title>Metabolic potential, ecology and presence of endohyphal bacteria is reflected in genomic diversity of Mucoromycotina.</title>
        <authorList>
            <person name="Muszewska A."/>
            <person name="Okrasinska A."/>
            <person name="Steczkiewicz K."/>
            <person name="Drgas O."/>
            <person name="Orlowska M."/>
            <person name="Perlinska-Lenart U."/>
            <person name="Aleksandrzak-Piekarczyk T."/>
            <person name="Szatraj K."/>
            <person name="Zielenkiewicz U."/>
            <person name="Pilsyk S."/>
            <person name="Malc E."/>
            <person name="Mieczkowski P."/>
            <person name="Kruszewska J.S."/>
            <person name="Biernat P."/>
            <person name="Pawlowska J."/>
        </authorList>
    </citation>
    <scope>NUCLEOTIDE SEQUENCE</scope>
    <source>
        <strain evidence="11">WA0000051536</strain>
    </source>
</reference>
<accession>A0A8H7UNP5</accession>
<dbReference type="GO" id="GO:0000981">
    <property type="term" value="F:DNA-binding transcription factor activity, RNA polymerase II-specific"/>
    <property type="evidence" value="ECO:0007669"/>
    <property type="project" value="TreeGrafter"/>
</dbReference>
<dbReference type="PROSITE" id="PS50157">
    <property type="entry name" value="ZINC_FINGER_C2H2_2"/>
    <property type="match status" value="4"/>
</dbReference>
<evidence type="ECO:0000256" key="1">
    <source>
        <dbReference type="ARBA" id="ARBA00004123"/>
    </source>
</evidence>
<comment type="caution">
    <text evidence="11">The sequence shown here is derived from an EMBL/GenBank/DDBJ whole genome shotgun (WGS) entry which is preliminary data.</text>
</comment>
<evidence type="ECO:0000259" key="10">
    <source>
        <dbReference type="PROSITE" id="PS50157"/>
    </source>
</evidence>
<keyword evidence="12" id="KW-1185">Reference proteome</keyword>
<keyword evidence="6" id="KW-0862">Zinc</keyword>
<evidence type="ECO:0000256" key="2">
    <source>
        <dbReference type="ARBA" id="ARBA00006991"/>
    </source>
</evidence>
<evidence type="ECO:0000256" key="5">
    <source>
        <dbReference type="ARBA" id="ARBA00022771"/>
    </source>
</evidence>
<dbReference type="PANTHER" id="PTHR14003">
    <property type="entry name" value="TRANSCRIPTIONAL REPRESSOR PROTEIN YY"/>
    <property type="match status" value="1"/>
</dbReference>
<dbReference type="Pfam" id="PF00096">
    <property type="entry name" value="zf-C2H2"/>
    <property type="match status" value="4"/>
</dbReference>
<dbReference type="Gene3D" id="3.30.160.60">
    <property type="entry name" value="Classic Zinc Finger"/>
    <property type="match status" value="4"/>
</dbReference>
<feature type="domain" description="C2H2-type" evidence="10">
    <location>
        <begin position="61"/>
        <end position="90"/>
    </location>
</feature>
<keyword evidence="4" id="KW-0677">Repeat</keyword>
<organism evidence="11 12">
    <name type="scientific">Umbelopsis vinacea</name>
    <dbReference type="NCBI Taxonomy" id="44442"/>
    <lineage>
        <taxon>Eukaryota</taxon>
        <taxon>Fungi</taxon>
        <taxon>Fungi incertae sedis</taxon>
        <taxon>Mucoromycota</taxon>
        <taxon>Mucoromycotina</taxon>
        <taxon>Umbelopsidomycetes</taxon>
        <taxon>Umbelopsidales</taxon>
        <taxon>Umbelopsidaceae</taxon>
        <taxon>Umbelopsis</taxon>
    </lineage>
</organism>
<feature type="region of interest" description="Disordered" evidence="9">
    <location>
        <begin position="251"/>
        <end position="314"/>
    </location>
</feature>
<evidence type="ECO:0000256" key="4">
    <source>
        <dbReference type="ARBA" id="ARBA00022737"/>
    </source>
</evidence>
<dbReference type="SMART" id="SM00355">
    <property type="entry name" value="ZnF_C2H2"/>
    <property type="match status" value="4"/>
</dbReference>
<dbReference type="GO" id="GO:0000978">
    <property type="term" value="F:RNA polymerase II cis-regulatory region sequence-specific DNA binding"/>
    <property type="evidence" value="ECO:0007669"/>
    <property type="project" value="TreeGrafter"/>
</dbReference>
<evidence type="ECO:0000313" key="12">
    <source>
        <dbReference type="Proteomes" id="UP000612746"/>
    </source>
</evidence>
<evidence type="ECO:0000256" key="9">
    <source>
        <dbReference type="SAM" id="MobiDB-lite"/>
    </source>
</evidence>
<dbReference type="AlphaFoldDB" id="A0A8H7UNP5"/>
<dbReference type="FunFam" id="3.30.160.60:FF:001498">
    <property type="entry name" value="Zinc finger protein 404"/>
    <property type="match status" value="1"/>
</dbReference>
<dbReference type="PROSITE" id="PS00028">
    <property type="entry name" value="ZINC_FINGER_C2H2_1"/>
    <property type="match status" value="4"/>
</dbReference>
<evidence type="ECO:0000256" key="3">
    <source>
        <dbReference type="ARBA" id="ARBA00022723"/>
    </source>
</evidence>
<comment type="subcellular location">
    <subcellularLocation>
        <location evidence="1">Nucleus</location>
    </subcellularLocation>
</comment>
<dbReference type="FunFam" id="3.30.160.60:FF:002343">
    <property type="entry name" value="Zinc finger protein 33A"/>
    <property type="match status" value="1"/>
</dbReference>
<feature type="compositionally biased region" description="Polar residues" evidence="9">
    <location>
        <begin position="182"/>
        <end position="197"/>
    </location>
</feature>
<dbReference type="GO" id="GO:0031519">
    <property type="term" value="C:PcG protein complex"/>
    <property type="evidence" value="ECO:0007669"/>
    <property type="project" value="TreeGrafter"/>
</dbReference>
<dbReference type="GO" id="GO:0000785">
    <property type="term" value="C:chromatin"/>
    <property type="evidence" value="ECO:0007669"/>
    <property type="project" value="TreeGrafter"/>
</dbReference>
<proteinExistence type="inferred from homology"/>
<dbReference type="InterPro" id="IPR036236">
    <property type="entry name" value="Znf_C2H2_sf"/>
</dbReference>
<dbReference type="EMBL" id="JAEPRA010000005">
    <property type="protein sequence ID" value="KAG2185469.1"/>
    <property type="molecule type" value="Genomic_DNA"/>
</dbReference>
<dbReference type="GO" id="GO:0008270">
    <property type="term" value="F:zinc ion binding"/>
    <property type="evidence" value="ECO:0007669"/>
    <property type="project" value="UniProtKB-KW"/>
</dbReference>
<keyword evidence="5 8" id="KW-0863">Zinc-finger</keyword>
<evidence type="ECO:0000256" key="7">
    <source>
        <dbReference type="ARBA" id="ARBA00023242"/>
    </source>
</evidence>
<feature type="domain" description="C2H2-type" evidence="10">
    <location>
        <begin position="31"/>
        <end position="60"/>
    </location>
</feature>
<evidence type="ECO:0000256" key="8">
    <source>
        <dbReference type="PROSITE-ProRule" id="PRU00042"/>
    </source>
</evidence>
<protein>
    <recommendedName>
        <fullName evidence="10">C2H2-type domain-containing protein</fullName>
    </recommendedName>
</protein>
<comment type="similarity">
    <text evidence="2">Belongs to the krueppel C2H2-type zinc-finger protein family.</text>
</comment>
<evidence type="ECO:0000256" key="6">
    <source>
        <dbReference type="ARBA" id="ARBA00022833"/>
    </source>
</evidence>
<dbReference type="SUPFAM" id="SSF57667">
    <property type="entry name" value="beta-beta-alpha zinc fingers"/>
    <property type="match status" value="2"/>
</dbReference>
<feature type="domain" description="C2H2-type" evidence="10">
    <location>
        <begin position="91"/>
        <end position="120"/>
    </location>
</feature>
<feature type="compositionally biased region" description="Low complexity" evidence="9">
    <location>
        <begin position="251"/>
        <end position="260"/>
    </location>
</feature>
<dbReference type="FunFam" id="3.30.160.60:FF:000125">
    <property type="entry name" value="Putative zinc finger protein 143"/>
    <property type="match status" value="1"/>
</dbReference>
<feature type="domain" description="C2H2-type" evidence="10">
    <location>
        <begin position="121"/>
        <end position="150"/>
    </location>
</feature>
<evidence type="ECO:0000313" key="11">
    <source>
        <dbReference type="EMBL" id="KAG2185469.1"/>
    </source>
</evidence>
<dbReference type="Proteomes" id="UP000612746">
    <property type="component" value="Unassembled WGS sequence"/>
</dbReference>
<sequence length="314" mass="35761">MDIRNLLNSHEDSNLSTSVESASYTDADKPFECNWEECGKRFSRRSDLSRHRRIHTGERPYRCDWPGCGKQFIQRSALTVHFRTHTGERPHLCEFELCGKSFSDSSSLARHRRTHTGNRPYVCRIGDCNKSFTRKTTLSRHQRSHLESGSLSRYVHCHGQDIDSGFLGSYSPFPNRSDRKLTSQSPSTSCDSESEATMSPPPGMVDVLPNKRYSAPASYGPTELVPPLTKPTAMHPGSWAVPDGRYAYPYPYQPEQPHYPHTAEGTQHPPWGYQQQPPPQHVQQQQRYSYERQQSLTETVTPYHGLPSPAIKTQ</sequence>
<feature type="compositionally biased region" description="Low complexity" evidence="9">
    <location>
        <begin position="267"/>
        <end position="295"/>
    </location>
</feature>
<dbReference type="InterPro" id="IPR013087">
    <property type="entry name" value="Znf_C2H2_type"/>
</dbReference>
<dbReference type="OrthoDB" id="654211at2759"/>
<feature type="region of interest" description="Disordered" evidence="9">
    <location>
        <begin position="168"/>
        <end position="211"/>
    </location>
</feature>
<keyword evidence="3" id="KW-0479">Metal-binding</keyword>
<name>A0A8H7UNP5_9FUNG</name>
<gene>
    <name evidence="11" type="ORF">INT44_002260</name>
</gene>
<keyword evidence="7" id="KW-0539">Nucleus</keyword>
<dbReference type="GO" id="GO:0005667">
    <property type="term" value="C:transcription regulator complex"/>
    <property type="evidence" value="ECO:0007669"/>
    <property type="project" value="TreeGrafter"/>
</dbReference>